<dbReference type="Proteomes" id="UP000029004">
    <property type="component" value="Unassembled WGS sequence"/>
</dbReference>
<gene>
    <name evidence="1" type="ORF">BSTEL_2104</name>
</gene>
<organism evidence="1 2">
    <name type="scientific">Bifidobacterium stellenboschense</name>
    <dbReference type="NCBI Taxonomy" id="762211"/>
    <lineage>
        <taxon>Bacteria</taxon>
        <taxon>Bacillati</taxon>
        <taxon>Actinomycetota</taxon>
        <taxon>Actinomycetes</taxon>
        <taxon>Bifidobacteriales</taxon>
        <taxon>Bifidobacteriaceae</taxon>
        <taxon>Bifidobacterium</taxon>
    </lineage>
</organism>
<sequence length="86" mass="9609">MSVAARMFDAGVDPDVIRAYAALGIDLDQAMTFAEFAEVIGTVMQEELERYDDGSDDEAYVLRGAHIGHFKDAVKNGVMQHMLERW</sequence>
<evidence type="ECO:0000313" key="1">
    <source>
        <dbReference type="EMBL" id="KFI93960.1"/>
    </source>
</evidence>
<reference evidence="1 2" key="1">
    <citation type="submission" date="2014-03" db="EMBL/GenBank/DDBJ databases">
        <title>Genomics of Bifidobacteria.</title>
        <authorList>
            <person name="Ventura M."/>
            <person name="Milani C."/>
            <person name="Lugli G.A."/>
        </authorList>
    </citation>
    <scope>NUCLEOTIDE SEQUENCE [LARGE SCALE GENOMIC DNA]</scope>
    <source>
        <strain evidence="1 2">DSM 23968</strain>
    </source>
</reference>
<dbReference type="RefSeq" id="WP_156963284.1">
    <property type="nucleotide sequence ID" value="NZ_JGZP01000025.1"/>
</dbReference>
<evidence type="ECO:0000313" key="2">
    <source>
        <dbReference type="Proteomes" id="UP000029004"/>
    </source>
</evidence>
<name>A0A087DEL0_9BIFI</name>
<keyword evidence="2" id="KW-1185">Reference proteome</keyword>
<dbReference type="EMBL" id="JGZP01000025">
    <property type="protein sequence ID" value="KFI93960.1"/>
    <property type="molecule type" value="Genomic_DNA"/>
</dbReference>
<protein>
    <submittedName>
        <fullName evidence="1">Uncharacterized protein</fullName>
    </submittedName>
</protein>
<dbReference type="AlphaFoldDB" id="A0A087DEL0"/>
<proteinExistence type="predicted"/>
<accession>A0A087DEL0</accession>
<comment type="caution">
    <text evidence="1">The sequence shown here is derived from an EMBL/GenBank/DDBJ whole genome shotgun (WGS) entry which is preliminary data.</text>
</comment>